<dbReference type="GO" id="GO:0008652">
    <property type="term" value="P:amino acid biosynthetic process"/>
    <property type="evidence" value="ECO:0007669"/>
    <property type="project" value="UniProtKB-KW"/>
</dbReference>
<dbReference type="PANTHER" id="PTHR21087">
    <property type="entry name" value="SHIKIMATE KINASE"/>
    <property type="match status" value="1"/>
</dbReference>
<dbReference type="Pfam" id="PF01202">
    <property type="entry name" value="SKI"/>
    <property type="match status" value="1"/>
</dbReference>
<evidence type="ECO:0000256" key="5">
    <source>
        <dbReference type="ARBA" id="ARBA00022840"/>
    </source>
</evidence>
<feature type="binding site" evidence="7">
    <location>
        <position position="145"/>
    </location>
    <ligand>
        <name>substrate</name>
    </ligand>
</feature>
<evidence type="ECO:0000256" key="4">
    <source>
        <dbReference type="ARBA" id="ARBA00022777"/>
    </source>
</evidence>
<comment type="cofactor">
    <cofactor evidence="7">
        <name>Mg(2+)</name>
        <dbReference type="ChEBI" id="CHEBI:18420"/>
    </cofactor>
    <text evidence="7">Binds 1 Mg(2+) ion per subunit.</text>
</comment>
<evidence type="ECO:0000256" key="1">
    <source>
        <dbReference type="ARBA" id="ARBA00022605"/>
    </source>
</evidence>
<feature type="binding site" evidence="7">
    <location>
        <position position="69"/>
    </location>
    <ligand>
        <name>substrate</name>
    </ligand>
</feature>
<dbReference type="GO" id="GO:0004765">
    <property type="term" value="F:shikimate kinase activity"/>
    <property type="evidence" value="ECO:0007669"/>
    <property type="project" value="UniProtKB-UniRule"/>
</dbReference>
<dbReference type="CDD" id="cd00464">
    <property type="entry name" value="SK"/>
    <property type="match status" value="1"/>
</dbReference>
<evidence type="ECO:0000313" key="9">
    <source>
        <dbReference type="Proteomes" id="UP000199290"/>
    </source>
</evidence>
<dbReference type="GO" id="GO:0005829">
    <property type="term" value="C:cytosol"/>
    <property type="evidence" value="ECO:0007669"/>
    <property type="project" value="TreeGrafter"/>
</dbReference>
<feature type="binding site" evidence="7">
    <location>
        <position position="27"/>
    </location>
    <ligand>
        <name>Mg(2+)</name>
        <dbReference type="ChEBI" id="CHEBI:18420"/>
    </ligand>
</feature>
<dbReference type="PRINTS" id="PR01100">
    <property type="entry name" value="SHIKIMTKNASE"/>
</dbReference>
<dbReference type="EMBL" id="FOYV01000001">
    <property type="protein sequence ID" value="SFR43696.1"/>
    <property type="molecule type" value="Genomic_DNA"/>
</dbReference>
<dbReference type="UniPathway" id="UPA00053">
    <property type="reaction ID" value="UER00088"/>
</dbReference>
<dbReference type="InterPro" id="IPR031322">
    <property type="entry name" value="Shikimate/glucono_kinase"/>
</dbReference>
<evidence type="ECO:0000313" key="8">
    <source>
        <dbReference type="EMBL" id="SFR43696.1"/>
    </source>
</evidence>
<dbReference type="GO" id="GO:0009073">
    <property type="term" value="P:aromatic amino acid family biosynthetic process"/>
    <property type="evidence" value="ECO:0007669"/>
    <property type="project" value="UniProtKB-KW"/>
</dbReference>
<keyword evidence="5 7" id="KW-0067">ATP-binding</keyword>
<feature type="binding site" evidence="7">
    <location>
        <begin position="23"/>
        <end position="28"/>
    </location>
    <ligand>
        <name>ATP</name>
        <dbReference type="ChEBI" id="CHEBI:30616"/>
    </ligand>
</feature>
<dbReference type="GO" id="GO:0009423">
    <property type="term" value="P:chorismate biosynthetic process"/>
    <property type="evidence" value="ECO:0007669"/>
    <property type="project" value="UniProtKB-UniRule"/>
</dbReference>
<keyword evidence="7" id="KW-0963">Cytoplasm</keyword>
<keyword evidence="2 7" id="KW-0808">Transferase</keyword>
<comment type="caution">
    <text evidence="7">Lacks conserved residue(s) required for the propagation of feature annotation.</text>
</comment>
<dbReference type="HAMAP" id="MF_00109">
    <property type="entry name" value="Shikimate_kinase"/>
    <property type="match status" value="1"/>
</dbReference>
<dbReference type="InterPro" id="IPR027417">
    <property type="entry name" value="P-loop_NTPase"/>
</dbReference>
<comment type="subcellular location">
    <subcellularLocation>
        <location evidence="7">Cytoplasm</location>
    </subcellularLocation>
</comment>
<gene>
    <name evidence="7" type="primary">aroK</name>
    <name evidence="8" type="ORF">SAMN04488073_1211</name>
</gene>
<name>A0A1I6GNJ2_9GAMM</name>
<dbReference type="Proteomes" id="UP000199290">
    <property type="component" value="Unassembled WGS sequence"/>
</dbReference>
<comment type="catalytic activity">
    <reaction evidence="7">
        <text>shikimate + ATP = 3-phosphoshikimate + ADP + H(+)</text>
        <dbReference type="Rhea" id="RHEA:13121"/>
        <dbReference type="ChEBI" id="CHEBI:15378"/>
        <dbReference type="ChEBI" id="CHEBI:30616"/>
        <dbReference type="ChEBI" id="CHEBI:36208"/>
        <dbReference type="ChEBI" id="CHEBI:145989"/>
        <dbReference type="ChEBI" id="CHEBI:456216"/>
        <dbReference type="EC" id="2.7.1.71"/>
    </reaction>
</comment>
<keyword evidence="1 7" id="KW-0028">Amino-acid biosynthesis</keyword>
<keyword evidence="3 7" id="KW-0547">Nucleotide-binding</keyword>
<keyword evidence="7" id="KW-0479">Metal-binding</keyword>
<dbReference type="InterPro" id="IPR000623">
    <property type="entry name" value="Shikimate_kinase/TSH1"/>
</dbReference>
<comment type="similarity">
    <text evidence="7">Belongs to the shikimate kinase family.</text>
</comment>
<keyword evidence="4 7" id="KW-0418">Kinase</keyword>
<accession>A0A1I6GNJ2</accession>
<dbReference type="STRING" id="375760.SAMN04488073_1211"/>
<keyword evidence="6 7" id="KW-0057">Aromatic amino acid biosynthesis</keyword>
<sequence>MTDPATPAHSDEVSNVILIGMPGSGKSTVGVLLAKHLGLGFVDTDLLIQEHAGRTLQHIVDHDGYQALRRIEEQVLLELDSDHKVISTGGSAVYSAAAMDHLKAKGVVVFLDIPLPLVIERIGDHSMRGISRRPDQSLEDLFEERHRLYQRYADLTVAGQGKTQDEVCQAVVSQLPTRTGLFRAP</sequence>
<evidence type="ECO:0000256" key="3">
    <source>
        <dbReference type="ARBA" id="ARBA00022741"/>
    </source>
</evidence>
<proteinExistence type="inferred from homology"/>
<keyword evidence="9" id="KW-1185">Reference proteome</keyword>
<reference evidence="9" key="1">
    <citation type="submission" date="2016-10" db="EMBL/GenBank/DDBJ databases">
        <authorList>
            <person name="Varghese N."/>
            <person name="Submissions S."/>
        </authorList>
    </citation>
    <scope>NUCLEOTIDE SEQUENCE [LARGE SCALE GENOMIC DNA]</scope>
    <source>
        <strain evidence="9">CGMCC 1.6294</strain>
    </source>
</reference>
<feature type="binding site" evidence="7">
    <location>
        <position position="90"/>
    </location>
    <ligand>
        <name>substrate</name>
    </ligand>
</feature>
<dbReference type="GO" id="GO:0000287">
    <property type="term" value="F:magnesium ion binding"/>
    <property type="evidence" value="ECO:0007669"/>
    <property type="project" value="UniProtKB-UniRule"/>
</dbReference>
<evidence type="ECO:0000256" key="2">
    <source>
        <dbReference type="ARBA" id="ARBA00022679"/>
    </source>
</evidence>
<dbReference type="SUPFAM" id="SSF52540">
    <property type="entry name" value="P-loop containing nucleoside triphosphate hydrolases"/>
    <property type="match status" value="1"/>
</dbReference>
<organism evidence="8 9">
    <name type="scientific">Marinobacter gudaonensis</name>
    <dbReference type="NCBI Taxonomy" id="375760"/>
    <lineage>
        <taxon>Bacteria</taxon>
        <taxon>Pseudomonadati</taxon>
        <taxon>Pseudomonadota</taxon>
        <taxon>Gammaproteobacteria</taxon>
        <taxon>Pseudomonadales</taxon>
        <taxon>Marinobacteraceae</taxon>
        <taxon>Marinobacter</taxon>
    </lineage>
</organism>
<comment type="function">
    <text evidence="7">Catalyzes the specific phosphorylation of the 3-hydroxyl group of shikimic acid using ATP as a cosubstrate.</text>
</comment>
<dbReference type="GO" id="GO:0005524">
    <property type="term" value="F:ATP binding"/>
    <property type="evidence" value="ECO:0007669"/>
    <property type="project" value="UniProtKB-UniRule"/>
</dbReference>
<evidence type="ECO:0000256" key="7">
    <source>
        <dbReference type="HAMAP-Rule" id="MF_00109"/>
    </source>
</evidence>
<feature type="binding site" evidence="7">
    <location>
        <position position="45"/>
    </location>
    <ligand>
        <name>substrate</name>
    </ligand>
</feature>
<comment type="subunit">
    <text evidence="7">Monomer.</text>
</comment>
<dbReference type="EC" id="2.7.1.71" evidence="7"/>
<dbReference type="AlphaFoldDB" id="A0A1I6GNJ2"/>
<feature type="binding site" evidence="7">
    <location>
        <position position="133"/>
    </location>
    <ligand>
        <name>ATP</name>
        <dbReference type="ChEBI" id="CHEBI:30616"/>
    </ligand>
</feature>
<dbReference type="RefSeq" id="WP_091987193.1">
    <property type="nucleotide sequence ID" value="NZ_FOYV01000001.1"/>
</dbReference>
<evidence type="ECO:0000256" key="6">
    <source>
        <dbReference type="ARBA" id="ARBA00023141"/>
    </source>
</evidence>
<dbReference type="Gene3D" id="3.40.50.300">
    <property type="entry name" value="P-loop containing nucleotide triphosphate hydrolases"/>
    <property type="match status" value="1"/>
</dbReference>
<dbReference type="OrthoDB" id="9800332at2"/>
<keyword evidence="7" id="KW-0460">Magnesium</keyword>
<comment type="pathway">
    <text evidence="7">Metabolic intermediate biosynthesis; chorismate biosynthesis; chorismate from D-erythrose 4-phosphate and phosphoenolpyruvate: step 5/7.</text>
</comment>
<protein>
    <recommendedName>
        <fullName evidence="7">Shikimate kinase</fullName>
        <shortName evidence="7">SK</shortName>
        <ecNumber evidence="7">2.7.1.71</ecNumber>
    </recommendedName>
</protein>
<dbReference type="PANTHER" id="PTHR21087:SF16">
    <property type="entry name" value="SHIKIMATE KINASE 1, CHLOROPLASTIC"/>
    <property type="match status" value="1"/>
</dbReference>